<comment type="similarity">
    <text evidence="4 10">Belongs to the NAD(P)-dependent epimerase/dehydratase family.</text>
</comment>
<sequence length="326" mass="34732">MIAPVLVAGGAGYIGSHVALELIAAGRSVVVLDDLSTGRRDLVPPQAEFVQGDVGDSSLVRDLLARHGCASVMMFAGSIIVSESFQQPLPYWRNNIGAGFAFLDACAREGVRHLVYSSTAAVYGAPDSLPIPEDAALRPISPYGRSKLALEWALADLCSVSEMRFAALRYFNVAGADAQLRSGQVSPVATHLIKIATEVATGKRPGMAIYGDDYPTPDGTCIRDYIHVSDLAEAHVLALNHLEAGGESLIANCGYGRGFSVRDVLAAVERVAGKPLAVEIGPRRRGDPPALVADSSLLKQVLGWSPKRDDLDLMVRSALDWEGRNR</sequence>
<evidence type="ECO:0000256" key="1">
    <source>
        <dbReference type="ARBA" id="ARBA00000083"/>
    </source>
</evidence>
<dbReference type="Pfam" id="PF01370">
    <property type="entry name" value="Epimerase"/>
    <property type="match status" value="1"/>
</dbReference>
<evidence type="ECO:0000256" key="2">
    <source>
        <dbReference type="ARBA" id="ARBA00001911"/>
    </source>
</evidence>
<dbReference type="UniPathway" id="UPA00214"/>
<dbReference type="PANTHER" id="PTHR43725:SF53">
    <property type="entry name" value="UDP-ARABINOSE 4-EPIMERASE 1"/>
    <property type="match status" value="1"/>
</dbReference>
<comment type="pathway">
    <text evidence="3 10">Carbohydrate metabolism; galactose metabolism.</text>
</comment>
<gene>
    <name evidence="12" type="ORF">A6A04_04015</name>
</gene>
<comment type="caution">
    <text evidence="12">The sequence shown here is derived from an EMBL/GenBank/DDBJ whole genome shotgun (WGS) entry which is preliminary data.</text>
</comment>
<evidence type="ECO:0000313" key="12">
    <source>
        <dbReference type="EMBL" id="OAN49289.1"/>
    </source>
</evidence>
<proteinExistence type="inferred from homology"/>
<dbReference type="SUPFAM" id="SSF51735">
    <property type="entry name" value="NAD(P)-binding Rossmann-fold domains"/>
    <property type="match status" value="1"/>
</dbReference>
<dbReference type="InterPro" id="IPR036291">
    <property type="entry name" value="NAD(P)-bd_dom_sf"/>
</dbReference>
<dbReference type="GO" id="GO:0003978">
    <property type="term" value="F:UDP-glucose 4-epimerase activity"/>
    <property type="evidence" value="ECO:0007669"/>
    <property type="project" value="UniProtKB-UniRule"/>
</dbReference>
<dbReference type="PANTHER" id="PTHR43725">
    <property type="entry name" value="UDP-GLUCOSE 4-EPIMERASE"/>
    <property type="match status" value="1"/>
</dbReference>
<comment type="subunit">
    <text evidence="10">Homodimer.</text>
</comment>
<dbReference type="RefSeq" id="WP_068493775.1">
    <property type="nucleotide sequence ID" value="NZ_LWQT01000066.1"/>
</dbReference>
<keyword evidence="8 10" id="KW-0413">Isomerase</keyword>
<dbReference type="CDD" id="cd05247">
    <property type="entry name" value="UDP_G4E_1_SDR_e"/>
    <property type="match status" value="1"/>
</dbReference>
<organism evidence="12 13">
    <name type="scientific">Paramagnetospirillum marisnigri</name>
    <dbReference type="NCBI Taxonomy" id="1285242"/>
    <lineage>
        <taxon>Bacteria</taxon>
        <taxon>Pseudomonadati</taxon>
        <taxon>Pseudomonadota</taxon>
        <taxon>Alphaproteobacteria</taxon>
        <taxon>Rhodospirillales</taxon>
        <taxon>Magnetospirillaceae</taxon>
        <taxon>Paramagnetospirillum</taxon>
    </lineage>
</organism>
<evidence type="ECO:0000313" key="13">
    <source>
        <dbReference type="Proteomes" id="UP000078428"/>
    </source>
</evidence>
<comment type="cofactor">
    <cofactor evidence="2 10">
        <name>NAD(+)</name>
        <dbReference type="ChEBI" id="CHEBI:57540"/>
    </cofactor>
</comment>
<accession>A0A178ML11</accession>
<evidence type="ECO:0000256" key="10">
    <source>
        <dbReference type="RuleBase" id="RU366046"/>
    </source>
</evidence>
<keyword evidence="13" id="KW-1185">Reference proteome</keyword>
<evidence type="ECO:0000256" key="9">
    <source>
        <dbReference type="ARBA" id="ARBA00023277"/>
    </source>
</evidence>
<dbReference type="EMBL" id="LWQT01000066">
    <property type="protein sequence ID" value="OAN49289.1"/>
    <property type="molecule type" value="Genomic_DNA"/>
</dbReference>
<evidence type="ECO:0000256" key="4">
    <source>
        <dbReference type="ARBA" id="ARBA00007637"/>
    </source>
</evidence>
<dbReference type="NCBIfam" id="TIGR01179">
    <property type="entry name" value="galE"/>
    <property type="match status" value="1"/>
</dbReference>
<dbReference type="OrthoDB" id="9801785at2"/>
<name>A0A178ML11_9PROT</name>
<dbReference type="STRING" id="1285242.A6A04_04015"/>
<evidence type="ECO:0000256" key="6">
    <source>
        <dbReference type="ARBA" id="ARBA00018569"/>
    </source>
</evidence>
<dbReference type="InterPro" id="IPR005886">
    <property type="entry name" value="UDP_G4E"/>
</dbReference>
<reference evidence="12 13" key="1">
    <citation type="submission" date="2016-04" db="EMBL/GenBank/DDBJ databases">
        <title>Draft genome sequence of freshwater magnetotactic bacteria Magnetospirillum marisnigri SP-1 and Magnetospirillum moscoviense BB-1.</title>
        <authorList>
            <person name="Koziaeva V."/>
            <person name="Dziuba M.V."/>
            <person name="Ivanov T.M."/>
            <person name="Kuznetsov B."/>
            <person name="Grouzdev D.S."/>
        </authorList>
    </citation>
    <scope>NUCLEOTIDE SEQUENCE [LARGE SCALE GENOMIC DNA]</scope>
    <source>
        <strain evidence="12 13">SP-1</strain>
    </source>
</reference>
<evidence type="ECO:0000259" key="11">
    <source>
        <dbReference type="Pfam" id="PF01370"/>
    </source>
</evidence>
<dbReference type="EC" id="5.1.3.2" evidence="5 10"/>
<dbReference type="Gene3D" id="3.40.50.720">
    <property type="entry name" value="NAD(P)-binding Rossmann-like Domain"/>
    <property type="match status" value="1"/>
</dbReference>
<protein>
    <recommendedName>
        <fullName evidence="6 10">UDP-glucose 4-epimerase</fullName>
        <ecNumber evidence="5 10">5.1.3.2</ecNumber>
    </recommendedName>
</protein>
<evidence type="ECO:0000256" key="3">
    <source>
        <dbReference type="ARBA" id="ARBA00004947"/>
    </source>
</evidence>
<evidence type="ECO:0000256" key="8">
    <source>
        <dbReference type="ARBA" id="ARBA00023235"/>
    </source>
</evidence>
<dbReference type="GO" id="GO:0033499">
    <property type="term" value="P:galactose catabolic process via UDP-galactose, Leloir pathway"/>
    <property type="evidence" value="ECO:0007669"/>
    <property type="project" value="TreeGrafter"/>
</dbReference>
<dbReference type="Proteomes" id="UP000078428">
    <property type="component" value="Unassembled WGS sequence"/>
</dbReference>
<evidence type="ECO:0000256" key="7">
    <source>
        <dbReference type="ARBA" id="ARBA00023027"/>
    </source>
</evidence>
<dbReference type="AlphaFoldDB" id="A0A178ML11"/>
<keyword evidence="9 10" id="KW-0119">Carbohydrate metabolism</keyword>
<comment type="catalytic activity">
    <reaction evidence="1 10">
        <text>UDP-alpha-D-glucose = UDP-alpha-D-galactose</text>
        <dbReference type="Rhea" id="RHEA:22168"/>
        <dbReference type="ChEBI" id="CHEBI:58885"/>
        <dbReference type="ChEBI" id="CHEBI:66914"/>
        <dbReference type="EC" id="5.1.3.2"/>
    </reaction>
</comment>
<feature type="domain" description="NAD-dependent epimerase/dehydratase" evidence="11">
    <location>
        <begin position="5"/>
        <end position="254"/>
    </location>
</feature>
<keyword evidence="7 10" id="KW-0520">NAD</keyword>
<evidence type="ECO:0000256" key="5">
    <source>
        <dbReference type="ARBA" id="ARBA00013189"/>
    </source>
</evidence>
<dbReference type="Gene3D" id="3.90.25.10">
    <property type="entry name" value="UDP-galactose 4-epimerase, domain 1"/>
    <property type="match status" value="1"/>
</dbReference>
<dbReference type="InterPro" id="IPR001509">
    <property type="entry name" value="Epimerase_deHydtase"/>
</dbReference>